<proteinExistence type="predicted"/>
<gene>
    <name evidence="1" type="ORF">C1645_825649</name>
</gene>
<keyword evidence="2" id="KW-1185">Reference proteome</keyword>
<sequence>MSPKVNEITNINNTSKSNVKKDYRYDDASIRLSNIPRIGKNPPSAIHSVNNNNNTVMRMSYLRASPHDQSNITPIEDHETSLMQDVLPLALIIVSSNTISDNVSDQSISVAFIQSSSPITPMDTSSTNDPFIKKANKYMKKKLKQEPMTTGPTEFMQLHIPTDMLINVSKRAFIPSELISPNDFIIDYSILIPKEIMDITFNEIISESIDMIVDQLDSTHLSEFSPNLTNDQLSARYSPSSTSTGILDKSHSFIPSNTPSSQKDPCIKNIKNIRHKKEYLKSIKVEESSSNHSQHALSPSLKYTYDGFIAIDDIKLDSSIQNHEELLTFIELFM</sequence>
<reference evidence="1 2" key="1">
    <citation type="submission" date="2018-06" db="EMBL/GenBank/DDBJ databases">
        <title>Comparative genomics reveals the genomic features of Rhizophagus irregularis, R. cerebriforme, R. diaphanum and Gigaspora rosea, and their symbiotic lifestyle signature.</title>
        <authorList>
            <person name="Morin E."/>
            <person name="San Clemente H."/>
            <person name="Chen E.C.H."/>
            <person name="De La Providencia I."/>
            <person name="Hainaut M."/>
            <person name="Kuo A."/>
            <person name="Kohler A."/>
            <person name="Murat C."/>
            <person name="Tang N."/>
            <person name="Roy S."/>
            <person name="Loubradou J."/>
            <person name="Henrissat B."/>
            <person name="Grigoriev I.V."/>
            <person name="Corradi N."/>
            <person name="Roux C."/>
            <person name="Martin F.M."/>
        </authorList>
    </citation>
    <scope>NUCLEOTIDE SEQUENCE [LARGE SCALE GENOMIC DNA]</scope>
    <source>
        <strain evidence="1 2">DAOM 227022</strain>
    </source>
</reference>
<dbReference type="AlphaFoldDB" id="A0A397SW66"/>
<evidence type="ECO:0000313" key="1">
    <source>
        <dbReference type="EMBL" id="RIA88876.1"/>
    </source>
</evidence>
<organism evidence="1 2">
    <name type="scientific">Glomus cerebriforme</name>
    <dbReference type="NCBI Taxonomy" id="658196"/>
    <lineage>
        <taxon>Eukaryota</taxon>
        <taxon>Fungi</taxon>
        <taxon>Fungi incertae sedis</taxon>
        <taxon>Mucoromycota</taxon>
        <taxon>Glomeromycotina</taxon>
        <taxon>Glomeromycetes</taxon>
        <taxon>Glomerales</taxon>
        <taxon>Glomeraceae</taxon>
        <taxon>Glomus</taxon>
    </lineage>
</organism>
<dbReference type="EMBL" id="QKYT01000242">
    <property type="protein sequence ID" value="RIA88876.1"/>
    <property type="molecule type" value="Genomic_DNA"/>
</dbReference>
<comment type="caution">
    <text evidence="1">The sequence shown here is derived from an EMBL/GenBank/DDBJ whole genome shotgun (WGS) entry which is preliminary data.</text>
</comment>
<dbReference type="OrthoDB" id="2412271at2759"/>
<dbReference type="Proteomes" id="UP000265703">
    <property type="component" value="Unassembled WGS sequence"/>
</dbReference>
<protein>
    <submittedName>
        <fullName evidence="1">Uncharacterized protein</fullName>
    </submittedName>
</protein>
<accession>A0A397SW66</accession>
<evidence type="ECO:0000313" key="2">
    <source>
        <dbReference type="Proteomes" id="UP000265703"/>
    </source>
</evidence>
<name>A0A397SW66_9GLOM</name>